<sequence>LSPTAIATPPRDPRAWQEAFRLPALDSHENQSTEARREPIAQMRSSQRCPNCGAEVAASDALVPLEAQRRIAELEEQLTNVTKKATAAVDKHADYEDELRQLRSSRRPTIDATASDTHLLTLHQASAPKDRSHSVVDVGRRPSLIQNRLSSFLGARRSISFAPGQADLQMALAREQHARREAETQLQAMNEEVIELTEKLFKEAGEMVAKEAREKDRLVQRVGELERREGEKKGRVERLEEAVRRIEKVRGLLGERG</sequence>
<comment type="caution">
    <text evidence="5">The sequence shown here is derived from an EMBL/GenBank/DDBJ whole genome shotgun (WGS) entry which is preliminary data.</text>
</comment>
<accession>A0A4U0WDX0</accession>
<dbReference type="PANTHER" id="PTHR14430:SF4">
    <property type="entry name" value="GDP_GTP EXCHANGE FACTOR SEC2 N-TERMINAL DOMAIN-CONTAINING PROTEIN"/>
    <property type="match status" value="1"/>
</dbReference>
<dbReference type="EMBL" id="NAJN01001909">
    <property type="protein sequence ID" value="TKA60156.1"/>
    <property type="molecule type" value="Genomic_DNA"/>
</dbReference>
<dbReference type="Pfam" id="PF06428">
    <property type="entry name" value="Sec2p"/>
    <property type="match status" value="1"/>
</dbReference>
<name>A0A4U0WDX0_9PEZI</name>
<organism evidence="5 6">
    <name type="scientific">Cryomyces minteri</name>
    <dbReference type="NCBI Taxonomy" id="331657"/>
    <lineage>
        <taxon>Eukaryota</taxon>
        <taxon>Fungi</taxon>
        <taxon>Dikarya</taxon>
        <taxon>Ascomycota</taxon>
        <taxon>Pezizomycotina</taxon>
        <taxon>Dothideomycetes</taxon>
        <taxon>Dothideomycetes incertae sedis</taxon>
        <taxon>Cryomyces</taxon>
    </lineage>
</organism>
<dbReference type="GO" id="GO:0006887">
    <property type="term" value="P:exocytosis"/>
    <property type="evidence" value="ECO:0007669"/>
    <property type="project" value="TreeGrafter"/>
</dbReference>
<feature type="domain" description="GDP/GTP exchange factor Sec2 N-terminal" evidence="4">
    <location>
        <begin position="165"/>
        <end position="241"/>
    </location>
</feature>
<dbReference type="Gene3D" id="6.10.140.910">
    <property type="match status" value="1"/>
</dbReference>
<dbReference type="AlphaFoldDB" id="A0A4U0WDX0"/>
<dbReference type="GO" id="GO:0070319">
    <property type="term" value="C:Golgi to plasma membrane transport vesicle"/>
    <property type="evidence" value="ECO:0007669"/>
    <property type="project" value="TreeGrafter"/>
</dbReference>
<keyword evidence="1 2" id="KW-0175">Coiled coil</keyword>
<dbReference type="OrthoDB" id="5560525at2759"/>
<keyword evidence="6" id="KW-1185">Reference proteome</keyword>
<dbReference type="GO" id="GO:0051286">
    <property type="term" value="C:cell tip"/>
    <property type="evidence" value="ECO:0007669"/>
    <property type="project" value="TreeGrafter"/>
</dbReference>
<dbReference type="Proteomes" id="UP000308768">
    <property type="component" value="Unassembled WGS sequence"/>
</dbReference>
<dbReference type="PANTHER" id="PTHR14430">
    <property type="entry name" value="RABIN3-RELATED"/>
    <property type="match status" value="1"/>
</dbReference>
<dbReference type="STRING" id="331657.A0A4U0WDX0"/>
<evidence type="ECO:0000313" key="5">
    <source>
        <dbReference type="EMBL" id="TKA60156.1"/>
    </source>
</evidence>
<dbReference type="InterPro" id="IPR040351">
    <property type="entry name" value="RAB3IL/RAB3IP/Sec2"/>
</dbReference>
<gene>
    <name evidence="5" type="ORF">B0A49_10916</name>
</gene>
<evidence type="ECO:0000256" key="3">
    <source>
        <dbReference type="SAM" id="MobiDB-lite"/>
    </source>
</evidence>
<evidence type="ECO:0000256" key="2">
    <source>
        <dbReference type="SAM" id="Coils"/>
    </source>
</evidence>
<feature type="compositionally biased region" description="Basic and acidic residues" evidence="3">
    <location>
        <begin position="26"/>
        <end position="39"/>
    </location>
</feature>
<reference evidence="5 6" key="1">
    <citation type="submission" date="2017-03" db="EMBL/GenBank/DDBJ databases">
        <title>Genomes of endolithic fungi from Antarctica.</title>
        <authorList>
            <person name="Coleine C."/>
            <person name="Masonjones S."/>
            <person name="Stajich J.E."/>
        </authorList>
    </citation>
    <scope>NUCLEOTIDE SEQUENCE [LARGE SCALE GENOMIC DNA]</scope>
    <source>
        <strain evidence="5 6">CCFEE 5187</strain>
    </source>
</reference>
<dbReference type="GO" id="GO:0005085">
    <property type="term" value="F:guanyl-nucleotide exchange factor activity"/>
    <property type="evidence" value="ECO:0007669"/>
    <property type="project" value="InterPro"/>
</dbReference>
<protein>
    <recommendedName>
        <fullName evidence="4">GDP/GTP exchange factor Sec2 N-terminal domain-containing protein</fullName>
    </recommendedName>
</protein>
<feature type="non-terminal residue" evidence="5">
    <location>
        <position position="1"/>
    </location>
</feature>
<dbReference type="InterPro" id="IPR009449">
    <property type="entry name" value="Sec2_N"/>
</dbReference>
<evidence type="ECO:0000256" key="1">
    <source>
        <dbReference type="ARBA" id="ARBA00023054"/>
    </source>
</evidence>
<evidence type="ECO:0000313" key="6">
    <source>
        <dbReference type="Proteomes" id="UP000308768"/>
    </source>
</evidence>
<dbReference type="SUPFAM" id="SSF144284">
    <property type="entry name" value="Sec2 N-terminal region"/>
    <property type="match status" value="1"/>
</dbReference>
<feature type="coiled-coil region" evidence="2">
    <location>
        <begin position="172"/>
        <end position="242"/>
    </location>
</feature>
<feature type="region of interest" description="Disordered" evidence="3">
    <location>
        <begin position="22"/>
        <end position="46"/>
    </location>
</feature>
<proteinExistence type="predicted"/>
<evidence type="ECO:0000259" key="4">
    <source>
        <dbReference type="Pfam" id="PF06428"/>
    </source>
</evidence>